<proteinExistence type="predicted"/>
<protein>
    <submittedName>
        <fullName evidence="2">Uncharacterized protein</fullName>
    </submittedName>
</protein>
<keyword evidence="1" id="KW-0732">Signal</keyword>
<dbReference type="OrthoDB" id="416051at2759"/>
<sequence>MRKWLLLQLEVVVNASDWLEAWTALQATGNEVSTPASILESDAGQVRLKQTLKAAKKLDGLIQKVISMEASFSQEAHDQFSALLSFDCRSFAAPMLEHPGLMDVLHVKASNQRLCFEDLCKDLKTNTKELFSEAESWKRDLSESCSLQDLLDKAKTTLDTVDGELVSKQCEQLAEECKHAQEFLDEMGPYQKEFGDFLAALQTAKVTCEQCKAIVCESLLCFALQLSSKQRKLAIVRDQLGDITGKRVKESLIHPLLCKEARELVQ</sequence>
<dbReference type="EMBL" id="CAJNIZ010010225">
    <property type="protein sequence ID" value="CAE7297052.1"/>
    <property type="molecule type" value="Genomic_DNA"/>
</dbReference>
<dbReference type="AlphaFoldDB" id="A0A812N730"/>
<name>A0A812N730_SYMPI</name>
<evidence type="ECO:0000256" key="1">
    <source>
        <dbReference type="SAM" id="SignalP"/>
    </source>
</evidence>
<keyword evidence="3" id="KW-1185">Reference proteome</keyword>
<evidence type="ECO:0000313" key="3">
    <source>
        <dbReference type="Proteomes" id="UP000649617"/>
    </source>
</evidence>
<feature type="chain" id="PRO_5032903117" evidence="1">
    <location>
        <begin position="16"/>
        <end position="266"/>
    </location>
</feature>
<feature type="signal peptide" evidence="1">
    <location>
        <begin position="1"/>
        <end position="15"/>
    </location>
</feature>
<comment type="caution">
    <text evidence="2">The sequence shown here is derived from an EMBL/GenBank/DDBJ whole genome shotgun (WGS) entry which is preliminary data.</text>
</comment>
<gene>
    <name evidence="2" type="ORF">SPIL2461_LOCUS6698</name>
</gene>
<organism evidence="2 3">
    <name type="scientific">Symbiodinium pilosum</name>
    <name type="common">Dinoflagellate</name>
    <dbReference type="NCBI Taxonomy" id="2952"/>
    <lineage>
        <taxon>Eukaryota</taxon>
        <taxon>Sar</taxon>
        <taxon>Alveolata</taxon>
        <taxon>Dinophyceae</taxon>
        <taxon>Suessiales</taxon>
        <taxon>Symbiodiniaceae</taxon>
        <taxon>Symbiodinium</taxon>
    </lineage>
</organism>
<accession>A0A812N730</accession>
<evidence type="ECO:0000313" key="2">
    <source>
        <dbReference type="EMBL" id="CAE7297052.1"/>
    </source>
</evidence>
<reference evidence="2" key="1">
    <citation type="submission" date="2021-02" db="EMBL/GenBank/DDBJ databases">
        <authorList>
            <person name="Dougan E. K."/>
            <person name="Rhodes N."/>
            <person name="Thang M."/>
            <person name="Chan C."/>
        </authorList>
    </citation>
    <scope>NUCLEOTIDE SEQUENCE</scope>
</reference>
<dbReference type="Proteomes" id="UP000649617">
    <property type="component" value="Unassembled WGS sequence"/>
</dbReference>